<evidence type="ECO:0000256" key="7">
    <source>
        <dbReference type="ARBA" id="ARBA00022840"/>
    </source>
</evidence>
<keyword evidence="7" id="KW-0067">ATP-binding</keyword>
<gene>
    <name evidence="10" type="ORF">CR162_16180</name>
</gene>
<evidence type="ECO:0000256" key="1">
    <source>
        <dbReference type="ARBA" id="ARBA00000085"/>
    </source>
</evidence>
<dbReference type="EMBL" id="PDNU01000035">
    <property type="protein sequence ID" value="PHK93809.1"/>
    <property type="molecule type" value="Genomic_DNA"/>
</dbReference>
<reference evidence="10 11" key="1">
    <citation type="submission" date="2017-10" db="EMBL/GenBank/DDBJ databases">
        <authorList>
            <person name="Banno H."/>
            <person name="Chua N.-H."/>
        </authorList>
    </citation>
    <scope>NUCLEOTIDE SEQUENCE [LARGE SCALE GENOMIC DNA]</scope>
    <source>
        <strain evidence="10 11">YW11</strain>
    </source>
</reference>
<comment type="catalytic activity">
    <reaction evidence="1">
        <text>ATP + protein L-histidine = ADP + protein N-phospho-L-histidine.</text>
        <dbReference type="EC" id="2.7.13.3"/>
    </reaction>
</comment>
<evidence type="ECO:0000256" key="8">
    <source>
        <dbReference type="SAM" id="Coils"/>
    </source>
</evidence>
<keyword evidence="5" id="KW-0547">Nucleotide-binding</keyword>
<dbReference type="InterPro" id="IPR036890">
    <property type="entry name" value="HATPase_C_sf"/>
</dbReference>
<keyword evidence="11" id="KW-1185">Reference proteome</keyword>
<evidence type="ECO:0000256" key="5">
    <source>
        <dbReference type="ARBA" id="ARBA00022741"/>
    </source>
</evidence>
<keyword evidence="3" id="KW-0597">Phosphoprotein</keyword>
<evidence type="ECO:0000313" key="11">
    <source>
        <dbReference type="Proteomes" id="UP000223527"/>
    </source>
</evidence>
<dbReference type="OrthoDB" id="9816309at2"/>
<dbReference type="PANTHER" id="PTHR41523:SF7">
    <property type="entry name" value="HISTIDINE KINASE"/>
    <property type="match status" value="1"/>
</dbReference>
<dbReference type="AlphaFoldDB" id="A0A2C7A754"/>
<dbReference type="SMART" id="SM00911">
    <property type="entry name" value="HWE_HK"/>
    <property type="match status" value="1"/>
</dbReference>
<comment type="caution">
    <text evidence="10">The sequence shown here is derived from an EMBL/GenBank/DDBJ whole genome shotgun (WGS) entry which is preliminary data.</text>
</comment>
<evidence type="ECO:0000256" key="6">
    <source>
        <dbReference type="ARBA" id="ARBA00022777"/>
    </source>
</evidence>
<evidence type="ECO:0000256" key="3">
    <source>
        <dbReference type="ARBA" id="ARBA00022553"/>
    </source>
</evidence>
<dbReference type="Pfam" id="PF07536">
    <property type="entry name" value="HWE_HK"/>
    <property type="match status" value="1"/>
</dbReference>
<evidence type="ECO:0000256" key="2">
    <source>
        <dbReference type="ARBA" id="ARBA00012438"/>
    </source>
</evidence>
<dbReference type="EC" id="2.7.13.3" evidence="2"/>
<keyword evidence="4" id="KW-0808">Transferase</keyword>
<sequence>MTARSSRHEAELEAENARLRAELAAAESRAAKNAEVRTYELADTRTDLASSEALNAELRRANAELAESERHRDLLLAELNHRVKNILATVQGLAAQTLKGVGGDPRRFAQHFGARLRTLARAHDMLAARGWEPAGIEDTARNALAPWLGTGRAVQLNISSSCLGVTVSPRQAQALVLAFHELATNATKYGALSVSEGRVEIRCEAGADGAMAIHWAEAEGPPVVGPPDRRGFGTRLLERGLAMDLGPGSSVERHFEPAGFQAAIHFIPAQGPHWPTNRHRSA</sequence>
<proteinExistence type="predicted"/>
<accession>A0A2C7A754</accession>
<protein>
    <recommendedName>
        <fullName evidence="2">histidine kinase</fullName>
        <ecNumber evidence="2">2.7.13.3</ecNumber>
    </recommendedName>
</protein>
<dbReference type="GO" id="GO:0005524">
    <property type="term" value="F:ATP binding"/>
    <property type="evidence" value="ECO:0007669"/>
    <property type="project" value="UniProtKB-KW"/>
</dbReference>
<keyword evidence="6" id="KW-0418">Kinase</keyword>
<dbReference type="InterPro" id="IPR011102">
    <property type="entry name" value="Sig_transdc_His_kinase_HWE"/>
</dbReference>
<dbReference type="GO" id="GO:0004673">
    <property type="term" value="F:protein histidine kinase activity"/>
    <property type="evidence" value="ECO:0007669"/>
    <property type="project" value="UniProtKB-EC"/>
</dbReference>
<dbReference type="Gene3D" id="3.30.565.10">
    <property type="entry name" value="Histidine kinase-like ATPase, C-terminal domain"/>
    <property type="match status" value="1"/>
</dbReference>
<dbReference type="Proteomes" id="UP000223527">
    <property type="component" value="Unassembled WGS sequence"/>
</dbReference>
<feature type="domain" description="Signal transduction histidine kinase HWE region" evidence="9">
    <location>
        <begin position="78"/>
        <end position="162"/>
    </location>
</feature>
<dbReference type="PANTHER" id="PTHR41523">
    <property type="entry name" value="TWO-COMPONENT SYSTEM SENSOR PROTEIN"/>
    <property type="match status" value="1"/>
</dbReference>
<organism evidence="10 11">
    <name type="scientific">Teichococcus rhizosphaerae</name>
    <dbReference type="NCBI Taxonomy" id="1335062"/>
    <lineage>
        <taxon>Bacteria</taxon>
        <taxon>Pseudomonadati</taxon>
        <taxon>Pseudomonadota</taxon>
        <taxon>Alphaproteobacteria</taxon>
        <taxon>Acetobacterales</taxon>
        <taxon>Roseomonadaceae</taxon>
        <taxon>Roseomonas</taxon>
    </lineage>
</organism>
<evidence type="ECO:0000313" key="10">
    <source>
        <dbReference type="EMBL" id="PHK93809.1"/>
    </source>
</evidence>
<dbReference type="RefSeq" id="WP_099096576.1">
    <property type="nucleotide sequence ID" value="NZ_PDNU01000035.1"/>
</dbReference>
<name>A0A2C7A754_9PROT</name>
<keyword evidence="8" id="KW-0175">Coiled coil</keyword>
<evidence type="ECO:0000259" key="9">
    <source>
        <dbReference type="SMART" id="SM00911"/>
    </source>
</evidence>
<feature type="coiled-coil region" evidence="8">
    <location>
        <begin position="7"/>
        <end position="96"/>
    </location>
</feature>
<evidence type="ECO:0000256" key="4">
    <source>
        <dbReference type="ARBA" id="ARBA00022679"/>
    </source>
</evidence>